<dbReference type="PROSITE" id="PS51819">
    <property type="entry name" value="VOC"/>
    <property type="match status" value="1"/>
</dbReference>
<proteinExistence type="predicted"/>
<dbReference type="OrthoDB" id="9796521at2"/>
<dbReference type="Proteomes" id="UP000259030">
    <property type="component" value="Plasmid pDFI1"/>
</dbReference>
<dbReference type="InterPro" id="IPR037523">
    <property type="entry name" value="VOC_core"/>
</dbReference>
<protein>
    <submittedName>
        <fullName evidence="2">Glyoxalase/bleomycin resistance/dioxygenase family protein</fullName>
    </submittedName>
</protein>
<geneLocation type="plasmid" evidence="3">
    <name>pdfi1</name>
</geneLocation>
<evidence type="ECO:0000313" key="3">
    <source>
        <dbReference type="Proteomes" id="UP000259030"/>
    </source>
</evidence>
<keyword evidence="2" id="KW-0223">Dioxygenase</keyword>
<dbReference type="PANTHER" id="PTHR36503">
    <property type="entry name" value="BLR2520 PROTEIN"/>
    <property type="match status" value="1"/>
</dbReference>
<evidence type="ECO:0000313" key="2">
    <source>
        <dbReference type="EMBL" id="ASN82492.1"/>
    </source>
</evidence>
<reference evidence="2 3" key="1">
    <citation type="submission" date="2017-05" db="EMBL/GenBank/DDBJ databases">
        <title>The complete genome sequence of Deinococcus ficus isolated from the rhizosphere of the Ficus religiosa L. in Taiwan.</title>
        <authorList>
            <person name="Wu K.-M."/>
            <person name="Liao T.-L."/>
            <person name="Liu Y.-M."/>
            <person name="Young C.-C."/>
            <person name="Tsai S.-F."/>
        </authorList>
    </citation>
    <scope>NUCLEOTIDE SEQUENCE [LARGE SCALE GENOMIC DNA]</scope>
    <source>
        <strain evidence="2 3">CC-FR2-10</strain>
        <plasmid evidence="3">pdfi1</plasmid>
    </source>
</reference>
<keyword evidence="3" id="KW-1185">Reference proteome</keyword>
<dbReference type="GO" id="GO:0051213">
    <property type="term" value="F:dioxygenase activity"/>
    <property type="evidence" value="ECO:0007669"/>
    <property type="project" value="UniProtKB-KW"/>
</dbReference>
<name>A0A221T0R5_9DEIO</name>
<dbReference type="KEGG" id="dfc:DFI_15025"/>
<dbReference type="STRING" id="317577.GCA_000419625_03194"/>
<organism evidence="2 3">
    <name type="scientific">Deinococcus ficus</name>
    <dbReference type="NCBI Taxonomy" id="317577"/>
    <lineage>
        <taxon>Bacteria</taxon>
        <taxon>Thermotogati</taxon>
        <taxon>Deinococcota</taxon>
        <taxon>Deinococci</taxon>
        <taxon>Deinococcales</taxon>
        <taxon>Deinococcaceae</taxon>
        <taxon>Deinococcus</taxon>
    </lineage>
</organism>
<dbReference type="InterPro" id="IPR029068">
    <property type="entry name" value="Glyas_Bleomycin-R_OHBP_Dase"/>
</dbReference>
<keyword evidence="2" id="KW-0560">Oxidoreductase</keyword>
<dbReference type="PANTHER" id="PTHR36503:SF3">
    <property type="entry name" value="BLR0126 PROTEIN"/>
    <property type="match status" value="1"/>
</dbReference>
<keyword evidence="2" id="KW-0614">Plasmid</keyword>
<dbReference type="Pfam" id="PF00903">
    <property type="entry name" value="Glyoxalase"/>
    <property type="match status" value="1"/>
</dbReference>
<dbReference type="EMBL" id="CP021082">
    <property type="protein sequence ID" value="ASN82492.1"/>
    <property type="molecule type" value="Genomic_DNA"/>
</dbReference>
<dbReference type="SUPFAM" id="SSF54593">
    <property type="entry name" value="Glyoxalase/Bleomycin resistance protein/Dihydroxybiphenyl dioxygenase"/>
    <property type="match status" value="1"/>
</dbReference>
<dbReference type="Gene3D" id="3.10.180.10">
    <property type="entry name" value="2,3-Dihydroxybiphenyl 1,2-Dioxygenase, domain 1"/>
    <property type="match status" value="1"/>
</dbReference>
<gene>
    <name evidence="2" type="ORF">DFI_15025</name>
</gene>
<sequence>MTTDPTWTDHIFAITLFAEDLPAARAFYQRVFGLPVHFEGETSAVFRFGGTLINILAIGQADELITPARAADPGAGVRAVYTLQVDDVDAWCAELSARGVTLLNGPMDRPWGIRTASFQDPMGTVWEIARDL</sequence>
<accession>A0A221T0R5</accession>
<dbReference type="InterPro" id="IPR004360">
    <property type="entry name" value="Glyas_Fos-R_dOase_dom"/>
</dbReference>
<evidence type="ECO:0000259" key="1">
    <source>
        <dbReference type="PROSITE" id="PS51819"/>
    </source>
</evidence>
<dbReference type="RefSeq" id="WP_022802681.1">
    <property type="nucleotide sequence ID" value="NZ_ATTJ01000002.1"/>
</dbReference>
<feature type="domain" description="VOC" evidence="1">
    <location>
        <begin position="10"/>
        <end position="131"/>
    </location>
</feature>
<dbReference type="AlphaFoldDB" id="A0A221T0R5"/>